<dbReference type="GO" id="GO:0016491">
    <property type="term" value="F:oxidoreductase activity"/>
    <property type="evidence" value="ECO:0007669"/>
    <property type="project" value="UniProtKB-KW"/>
</dbReference>
<dbReference type="Gene3D" id="3.40.50.720">
    <property type="entry name" value="NAD(P)-binding Rossmann-like Domain"/>
    <property type="match status" value="1"/>
</dbReference>
<dbReference type="STRING" id="1045775.SAMN05216378_3562"/>
<dbReference type="EMBL" id="FOMT01000003">
    <property type="protein sequence ID" value="SFE56632.1"/>
    <property type="molecule type" value="Genomic_DNA"/>
</dbReference>
<dbReference type="Pfam" id="PF13561">
    <property type="entry name" value="adh_short_C2"/>
    <property type="match status" value="1"/>
</dbReference>
<accession>A0A1I2BKB3</accession>
<dbReference type="SUPFAM" id="SSF51735">
    <property type="entry name" value="NAD(P)-binding Rossmann-fold domains"/>
    <property type="match status" value="1"/>
</dbReference>
<dbReference type="InterPro" id="IPR002347">
    <property type="entry name" value="SDR_fam"/>
</dbReference>
<evidence type="ECO:0000313" key="5">
    <source>
        <dbReference type="Proteomes" id="UP000198855"/>
    </source>
</evidence>
<evidence type="ECO:0000256" key="3">
    <source>
        <dbReference type="ARBA" id="ARBA00023002"/>
    </source>
</evidence>
<protein>
    <submittedName>
        <fullName evidence="4">NAD(P)-dependent dehydrogenase, short-chain alcohol dehydrogenase family</fullName>
    </submittedName>
</protein>
<evidence type="ECO:0000313" key="4">
    <source>
        <dbReference type="EMBL" id="SFE56632.1"/>
    </source>
</evidence>
<proteinExistence type="inferred from homology"/>
<dbReference type="PANTHER" id="PTHR43639:SF1">
    <property type="entry name" value="SHORT-CHAIN DEHYDROGENASE_REDUCTASE FAMILY PROTEIN"/>
    <property type="match status" value="1"/>
</dbReference>
<gene>
    <name evidence="4" type="ORF">SAMN05216378_3562</name>
</gene>
<comment type="similarity">
    <text evidence="1">Belongs to the short-chain dehydrogenases/reductases (SDR) family.</text>
</comment>
<dbReference type="OrthoDB" id="9803333at2"/>
<dbReference type="RefSeq" id="WP_091187491.1">
    <property type="nucleotide sequence ID" value="NZ_FOMT01000003.1"/>
</dbReference>
<sequence length="254" mass="26875">MGASHKIALVTGGSRGLGRNSAIALSKKGIDVIVTYLSRSEEAEEVVKEIEANGCKAAALQLDAGNISSFDSFAAQLDDLLKEKWGRDQIDFLINNAGFGIHSPIATTTEEQFDSLMNVHFKGVFFLTQKLLPRIADQGGIVNLSTGLTRFTTDGYGAYAAMKGAIEVLTKYMAKELGNRGIRVNLVAPGAIATDFAGGFVRDNQDIRGHLGSLTALGRVGEVDDIGGVVAALCTPELGWVNAQRIEASGGMNL</sequence>
<name>A0A1I2BKB3_9BACL</name>
<dbReference type="FunFam" id="3.40.50.720:FF:000374">
    <property type="entry name" value="3-oxoacyl-(Acyl-carrier-protein) reductase"/>
    <property type="match status" value="1"/>
</dbReference>
<dbReference type="PANTHER" id="PTHR43639">
    <property type="entry name" value="OXIDOREDUCTASE, SHORT-CHAIN DEHYDROGENASE/REDUCTASE FAMILY (AFU_ORTHOLOGUE AFUA_5G02870)"/>
    <property type="match status" value="1"/>
</dbReference>
<evidence type="ECO:0000256" key="1">
    <source>
        <dbReference type="ARBA" id="ARBA00006484"/>
    </source>
</evidence>
<keyword evidence="2" id="KW-0521">NADP</keyword>
<dbReference type="Proteomes" id="UP000198855">
    <property type="component" value="Unassembled WGS sequence"/>
</dbReference>
<dbReference type="InterPro" id="IPR036291">
    <property type="entry name" value="NAD(P)-bd_dom_sf"/>
</dbReference>
<reference evidence="5" key="1">
    <citation type="submission" date="2016-10" db="EMBL/GenBank/DDBJ databases">
        <authorList>
            <person name="Varghese N."/>
            <person name="Submissions S."/>
        </authorList>
    </citation>
    <scope>NUCLEOTIDE SEQUENCE [LARGE SCALE GENOMIC DNA]</scope>
    <source>
        <strain evidence="5">CGMCC 1.10784</strain>
    </source>
</reference>
<dbReference type="AlphaFoldDB" id="A0A1I2BKB3"/>
<organism evidence="4 5">
    <name type="scientific">Paenibacillus catalpae</name>
    <dbReference type="NCBI Taxonomy" id="1045775"/>
    <lineage>
        <taxon>Bacteria</taxon>
        <taxon>Bacillati</taxon>
        <taxon>Bacillota</taxon>
        <taxon>Bacilli</taxon>
        <taxon>Bacillales</taxon>
        <taxon>Paenibacillaceae</taxon>
        <taxon>Paenibacillus</taxon>
    </lineage>
</organism>
<dbReference type="PRINTS" id="PR00081">
    <property type="entry name" value="GDHRDH"/>
</dbReference>
<evidence type="ECO:0000256" key="2">
    <source>
        <dbReference type="ARBA" id="ARBA00022857"/>
    </source>
</evidence>
<keyword evidence="3" id="KW-0560">Oxidoreductase</keyword>
<keyword evidence="5" id="KW-1185">Reference proteome</keyword>
<dbReference type="PRINTS" id="PR00080">
    <property type="entry name" value="SDRFAMILY"/>
</dbReference>